<dbReference type="PANTHER" id="PTHR12883:SF0">
    <property type="entry name" value="PAT COMPLEX SUBUNIT CCDC47"/>
    <property type="match status" value="1"/>
</dbReference>
<evidence type="ECO:0000256" key="2">
    <source>
        <dbReference type="ARBA" id="ARBA00022692"/>
    </source>
</evidence>
<feature type="coiled-coil region" evidence="5">
    <location>
        <begin position="367"/>
        <end position="407"/>
    </location>
</feature>
<gene>
    <name evidence="8" type="ORF">ACLA_049170</name>
</gene>
<dbReference type="InterPro" id="IPR012879">
    <property type="entry name" value="CCDC47"/>
</dbReference>
<dbReference type="KEGG" id="act:ACLA_049170"/>
<evidence type="ECO:0000313" key="9">
    <source>
        <dbReference type="Proteomes" id="UP000006701"/>
    </source>
</evidence>
<proteinExistence type="predicted"/>
<feature type="compositionally biased region" description="Basic and acidic residues" evidence="6">
    <location>
        <begin position="418"/>
        <end position="427"/>
    </location>
</feature>
<organism evidence="8 9">
    <name type="scientific">Aspergillus clavatus (strain ATCC 1007 / CBS 513.65 / DSM 816 / NCTC 3887 / NRRL 1 / QM 1276 / 107)</name>
    <dbReference type="NCBI Taxonomy" id="344612"/>
    <lineage>
        <taxon>Eukaryota</taxon>
        <taxon>Fungi</taxon>
        <taxon>Dikarya</taxon>
        <taxon>Ascomycota</taxon>
        <taxon>Pezizomycotina</taxon>
        <taxon>Eurotiomycetes</taxon>
        <taxon>Eurotiomycetidae</taxon>
        <taxon>Eurotiales</taxon>
        <taxon>Aspergillaceae</taxon>
        <taxon>Aspergillus</taxon>
        <taxon>Aspergillus subgen. Fumigati</taxon>
    </lineage>
</organism>
<keyword evidence="5" id="KW-0175">Coiled coil</keyword>
<dbReference type="PANTHER" id="PTHR12883">
    <property type="entry name" value="ADIPOCYTE-SPECIFIC PROTEIN 4-RELATED"/>
    <property type="match status" value="1"/>
</dbReference>
<protein>
    <submittedName>
        <fullName evidence="8">DUF1682 domain protein</fullName>
    </submittedName>
</protein>
<dbReference type="OrthoDB" id="10039147at2759"/>
<dbReference type="Pfam" id="PF07946">
    <property type="entry name" value="CCDC47"/>
    <property type="match status" value="1"/>
</dbReference>
<dbReference type="GeneID" id="4704030"/>
<evidence type="ECO:0000256" key="5">
    <source>
        <dbReference type="SAM" id="Coils"/>
    </source>
</evidence>
<feature type="compositionally biased region" description="Basic residues" evidence="6">
    <location>
        <begin position="428"/>
        <end position="440"/>
    </location>
</feature>
<keyword evidence="3 7" id="KW-1133">Transmembrane helix</keyword>
<dbReference type="RefSeq" id="XP_001271871.1">
    <property type="nucleotide sequence ID" value="XM_001271870.1"/>
</dbReference>
<dbReference type="GO" id="GO:0016020">
    <property type="term" value="C:membrane"/>
    <property type="evidence" value="ECO:0007669"/>
    <property type="project" value="UniProtKB-SubCell"/>
</dbReference>
<dbReference type="GO" id="GO:0005509">
    <property type="term" value="F:calcium ion binding"/>
    <property type="evidence" value="ECO:0007669"/>
    <property type="project" value="InterPro"/>
</dbReference>
<dbReference type="GO" id="GO:0005783">
    <property type="term" value="C:endoplasmic reticulum"/>
    <property type="evidence" value="ECO:0007669"/>
    <property type="project" value="InterPro"/>
</dbReference>
<sequence>MAGVFKNMFGGSQPSNPAKVEDDFADFVKAPEPSPVSIVAASSSSVPALDTQGATAVPYTKWYRVWERTSPKDFMQEAMVMPLLFLIVVFHLWGTRKNKRRAREWAQAHAPALQNEFAVVGFDGIHKSTAGGDAAAGELASPESILKEKSAQEFASYATGRQNVAFVDMTIKLPKRANPIIYWSDYALSFFFDSWQAPTETLDAIAYTFDGKEKDVVPVPGKDTSSLKVNNSTYDGFIWAVVHKNHMRNFRQDRYDASMTFTKDNAKLPPWVTVMTESAEITETLLTPELIQAIEKAGDNFKYLIITDQPIDKPTKIEETTPRKRVHLCVTLPSSSSGYAATLPLFNQFLRLPDKLVASAHFRPEVMRKIRNVREEEIKKLRRADEEEKAEERRLAVEKIKKEERERLLRGMTAEEQRKFLERESQKGQRRSMKKYTKRA</sequence>
<reference evidence="8 9" key="1">
    <citation type="journal article" date="2008" name="PLoS Genet.">
        <title>Genomic islands in the pathogenic filamentous fungus Aspergillus fumigatus.</title>
        <authorList>
            <person name="Fedorova N.D."/>
            <person name="Khaldi N."/>
            <person name="Joardar V.S."/>
            <person name="Maiti R."/>
            <person name="Amedeo P."/>
            <person name="Anderson M.J."/>
            <person name="Crabtree J."/>
            <person name="Silva J.C."/>
            <person name="Badger J.H."/>
            <person name="Albarraq A."/>
            <person name="Angiuoli S."/>
            <person name="Bussey H."/>
            <person name="Bowyer P."/>
            <person name="Cotty P.J."/>
            <person name="Dyer P.S."/>
            <person name="Egan A."/>
            <person name="Galens K."/>
            <person name="Fraser-Liggett C.M."/>
            <person name="Haas B.J."/>
            <person name="Inman J.M."/>
            <person name="Kent R."/>
            <person name="Lemieux S."/>
            <person name="Malavazi I."/>
            <person name="Orvis J."/>
            <person name="Roemer T."/>
            <person name="Ronning C.M."/>
            <person name="Sundaram J.P."/>
            <person name="Sutton G."/>
            <person name="Turner G."/>
            <person name="Venter J.C."/>
            <person name="White O.R."/>
            <person name="Whitty B.R."/>
            <person name="Youngman P."/>
            <person name="Wolfe K.H."/>
            <person name="Goldman G.H."/>
            <person name="Wortman J.R."/>
            <person name="Jiang B."/>
            <person name="Denning D.W."/>
            <person name="Nierman W.C."/>
        </authorList>
    </citation>
    <scope>NUCLEOTIDE SEQUENCE [LARGE SCALE GENOMIC DNA]</scope>
    <source>
        <strain evidence="9">ATCC 1007 / CBS 513.65 / DSM 816 / NCTC 3887 / NRRL 1</strain>
    </source>
</reference>
<feature type="region of interest" description="Disordered" evidence="6">
    <location>
        <begin position="418"/>
        <end position="440"/>
    </location>
</feature>
<dbReference type="HOGENOM" id="CLU_042570_0_0_1"/>
<dbReference type="AlphaFoldDB" id="A1CHU0"/>
<keyword evidence="4 7" id="KW-0472">Membrane</keyword>
<evidence type="ECO:0000256" key="3">
    <source>
        <dbReference type="ARBA" id="ARBA00022989"/>
    </source>
</evidence>
<evidence type="ECO:0000313" key="8">
    <source>
        <dbReference type="EMBL" id="EAW10445.1"/>
    </source>
</evidence>
<dbReference type="STRING" id="344612.A1CHU0"/>
<name>A1CHU0_ASPCL</name>
<dbReference type="Proteomes" id="UP000006701">
    <property type="component" value="Unassembled WGS sequence"/>
</dbReference>
<dbReference type="EMBL" id="DS027054">
    <property type="protein sequence ID" value="EAW10445.1"/>
    <property type="molecule type" value="Genomic_DNA"/>
</dbReference>
<dbReference type="OMA" id="FDGFVWA"/>
<comment type="subcellular location">
    <subcellularLocation>
        <location evidence="1">Membrane</location>
        <topology evidence="1">Single-pass membrane protein</topology>
    </subcellularLocation>
</comment>
<dbReference type="eggNOG" id="KOG2357">
    <property type="taxonomic scope" value="Eukaryota"/>
</dbReference>
<keyword evidence="2 7" id="KW-0812">Transmembrane</keyword>
<evidence type="ECO:0000256" key="4">
    <source>
        <dbReference type="ARBA" id="ARBA00023136"/>
    </source>
</evidence>
<dbReference type="GO" id="GO:0032469">
    <property type="term" value="P:endoplasmic reticulum calcium ion homeostasis"/>
    <property type="evidence" value="ECO:0007669"/>
    <property type="project" value="InterPro"/>
</dbReference>
<accession>A1CHU0</accession>
<feature type="transmembrane region" description="Helical" evidence="7">
    <location>
        <begin position="74"/>
        <end position="93"/>
    </location>
</feature>
<evidence type="ECO:0000256" key="1">
    <source>
        <dbReference type="ARBA" id="ARBA00004167"/>
    </source>
</evidence>
<keyword evidence="9" id="KW-1185">Reference proteome</keyword>
<evidence type="ECO:0000256" key="6">
    <source>
        <dbReference type="SAM" id="MobiDB-lite"/>
    </source>
</evidence>
<dbReference type="VEuPathDB" id="FungiDB:ACLA_049170"/>
<evidence type="ECO:0000256" key="7">
    <source>
        <dbReference type="SAM" id="Phobius"/>
    </source>
</evidence>